<sequence>MFKQLLLWTLGTFILLQAIQIDIPKPPKTVDPTKEIQAPKEIMSMIKTSCYDCHSYQTKMPWYGHISPMSLEVKSHIKNGRIAVNFQEWGNYDEAKKQKIYKGIAKTINFQMPMPMYLTIHKDAKLTKKQRNQIKVWAESHIKEDEY</sequence>
<reference evidence="2" key="1">
    <citation type="submission" date="2016-10" db="EMBL/GenBank/DDBJ databases">
        <authorList>
            <person name="de Groot N.N."/>
        </authorList>
    </citation>
    <scope>NUCLEOTIDE SEQUENCE</scope>
</reference>
<organism evidence="2">
    <name type="scientific">hydrothermal vent metagenome</name>
    <dbReference type="NCBI Taxonomy" id="652676"/>
    <lineage>
        <taxon>unclassified sequences</taxon>
        <taxon>metagenomes</taxon>
        <taxon>ecological metagenomes</taxon>
    </lineage>
</organism>
<feature type="domain" description="Haem-binding" evidence="1">
    <location>
        <begin position="10"/>
        <end position="142"/>
    </location>
</feature>
<dbReference type="InterPro" id="IPR025992">
    <property type="entry name" value="Haem-bd"/>
</dbReference>
<proteinExistence type="predicted"/>
<dbReference type="EMBL" id="FPHD01000034">
    <property type="protein sequence ID" value="SFV55969.1"/>
    <property type="molecule type" value="Genomic_DNA"/>
</dbReference>
<accession>A0A1W1BR03</accession>
<dbReference type="Pfam" id="PF14376">
    <property type="entry name" value="Haem_bd"/>
    <property type="match status" value="1"/>
</dbReference>
<name>A0A1W1BR03_9ZZZZ</name>
<dbReference type="SMART" id="SM01235">
    <property type="entry name" value="Haem_bd"/>
    <property type="match status" value="1"/>
</dbReference>
<dbReference type="AlphaFoldDB" id="A0A1W1BR03"/>
<protein>
    <recommendedName>
        <fullName evidence="1">Haem-binding domain-containing protein</fullName>
    </recommendedName>
</protein>
<gene>
    <name evidence="2" type="ORF">MNB_SV-8-684</name>
</gene>
<evidence type="ECO:0000259" key="1">
    <source>
        <dbReference type="SMART" id="SM01235"/>
    </source>
</evidence>
<evidence type="ECO:0000313" key="2">
    <source>
        <dbReference type="EMBL" id="SFV55969.1"/>
    </source>
</evidence>